<organism evidence="1 2">
    <name type="scientific">Diphasiastrum complanatum</name>
    <name type="common">Issler's clubmoss</name>
    <name type="synonym">Lycopodium complanatum</name>
    <dbReference type="NCBI Taxonomy" id="34168"/>
    <lineage>
        <taxon>Eukaryota</taxon>
        <taxon>Viridiplantae</taxon>
        <taxon>Streptophyta</taxon>
        <taxon>Embryophyta</taxon>
        <taxon>Tracheophyta</taxon>
        <taxon>Lycopodiopsida</taxon>
        <taxon>Lycopodiales</taxon>
        <taxon>Lycopodiaceae</taxon>
        <taxon>Lycopodioideae</taxon>
        <taxon>Diphasiastrum</taxon>
    </lineage>
</organism>
<dbReference type="EMBL" id="CM055102">
    <property type="protein sequence ID" value="KAJ7537697.1"/>
    <property type="molecule type" value="Genomic_DNA"/>
</dbReference>
<keyword evidence="2" id="KW-1185">Reference proteome</keyword>
<gene>
    <name evidence="1" type="ORF">O6H91_11G017700</name>
</gene>
<proteinExistence type="predicted"/>
<name>A0ACC2C6Y9_DIPCM</name>
<evidence type="ECO:0000313" key="2">
    <source>
        <dbReference type="Proteomes" id="UP001162992"/>
    </source>
</evidence>
<sequence>MLMLENAVYYVASPEVCAAILWKTADAAPKATEALRITAPELQKHNVVDEVIPEPLGRAHSDPETASKH</sequence>
<protein>
    <submittedName>
        <fullName evidence="1">Uncharacterized protein</fullName>
    </submittedName>
</protein>
<evidence type="ECO:0000313" key="1">
    <source>
        <dbReference type="EMBL" id="KAJ7537697.1"/>
    </source>
</evidence>
<reference evidence="2" key="1">
    <citation type="journal article" date="2024" name="Proc. Natl. Acad. Sci. U.S.A.">
        <title>Extraordinary preservation of gene collinearity over three hundred million years revealed in homosporous lycophytes.</title>
        <authorList>
            <person name="Li C."/>
            <person name="Wickell D."/>
            <person name="Kuo L.Y."/>
            <person name="Chen X."/>
            <person name="Nie B."/>
            <person name="Liao X."/>
            <person name="Peng D."/>
            <person name="Ji J."/>
            <person name="Jenkins J."/>
            <person name="Williams M."/>
            <person name="Shu S."/>
            <person name="Plott C."/>
            <person name="Barry K."/>
            <person name="Rajasekar S."/>
            <person name="Grimwood J."/>
            <person name="Han X."/>
            <person name="Sun S."/>
            <person name="Hou Z."/>
            <person name="He W."/>
            <person name="Dai G."/>
            <person name="Sun C."/>
            <person name="Schmutz J."/>
            <person name="Leebens-Mack J.H."/>
            <person name="Li F.W."/>
            <person name="Wang L."/>
        </authorList>
    </citation>
    <scope>NUCLEOTIDE SEQUENCE [LARGE SCALE GENOMIC DNA]</scope>
    <source>
        <strain evidence="2">cv. PW_Plant_1</strain>
    </source>
</reference>
<accession>A0ACC2C6Y9</accession>
<dbReference type="Proteomes" id="UP001162992">
    <property type="component" value="Chromosome 11"/>
</dbReference>
<comment type="caution">
    <text evidence="1">The sequence shown here is derived from an EMBL/GenBank/DDBJ whole genome shotgun (WGS) entry which is preliminary data.</text>
</comment>